<dbReference type="PANTHER" id="PTHR21340:SF7">
    <property type="entry name" value="NUDIX HYDROLASE DOMAIN-CONTAINING PROTEIN"/>
    <property type="match status" value="1"/>
</dbReference>
<dbReference type="AlphaFoldDB" id="A0A975NDP4"/>
<dbReference type="GO" id="GO:0006167">
    <property type="term" value="P:AMP biosynthetic process"/>
    <property type="evidence" value="ECO:0007669"/>
    <property type="project" value="TreeGrafter"/>
</dbReference>
<dbReference type="EMBL" id="CP076134">
    <property type="protein sequence ID" value="QWG13162.1"/>
    <property type="molecule type" value="Genomic_DNA"/>
</dbReference>
<dbReference type="CDD" id="cd04662">
    <property type="entry name" value="NUDIX_Hydrolase"/>
    <property type="match status" value="1"/>
</dbReference>
<dbReference type="PANTHER" id="PTHR21340">
    <property type="entry name" value="DIADENOSINE 5,5-P1,P4-TETRAPHOSPHATE PYROPHOSPHOHYDROLASE MUTT"/>
    <property type="match status" value="1"/>
</dbReference>
<evidence type="ECO:0000259" key="3">
    <source>
        <dbReference type="PROSITE" id="PS51462"/>
    </source>
</evidence>
<dbReference type="InterPro" id="IPR015797">
    <property type="entry name" value="NUDIX_hydrolase-like_dom_sf"/>
</dbReference>
<dbReference type="RefSeq" id="WP_215621907.1">
    <property type="nucleotide sequence ID" value="NZ_CP076134.1"/>
</dbReference>
<dbReference type="Proteomes" id="UP000680839">
    <property type="component" value="Chromosome"/>
</dbReference>
<sequence length="161" mass="17877">MSSPKRTSARPSSAGILAYRRVSHGLEVLLVHPGGPYWRNKDDGAWSIPKGEIGTSEDPEQTARREFAEELGPAASIGHLQALGDIRQRSGKRVIAFCGETDFDTSSLSSNTFEIEWPPRSGRLQPFPEVDRAEWFDLEAARSKILSGQIELIDRLEKEVT</sequence>
<name>A0A975NDP4_9BRAD</name>
<evidence type="ECO:0000256" key="2">
    <source>
        <dbReference type="ARBA" id="ARBA00022801"/>
    </source>
</evidence>
<dbReference type="GO" id="GO:0004081">
    <property type="term" value="F:bis(5'-nucleosyl)-tetraphosphatase (asymmetrical) activity"/>
    <property type="evidence" value="ECO:0007669"/>
    <property type="project" value="TreeGrafter"/>
</dbReference>
<protein>
    <submittedName>
        <fullName evidence="4">NUDIX domain-containing protein</fullName>
    </submittedName>
</protein>
<keyword evidence="2" id="KW-0378">Hydrolase</keyword>
<gene>
    <name evidence="4" type="ORF">KMZ29_26435</name>
</gene>
<dbReference type="InterPro" id="IPR000086">
    <property type="entry name" value="NUDIX_hydrolase_dom"/>
</dbReference>
<dbReference type="Pfam" id="PF00293">
    <property type="entry name" value="NUDIX"/>
    <property type="match status" value="1"/>
</dbReference>
<dbReference type="GO" id="GO:0006754">
    <property type="term" value="P:ATP biosynthetic process"/>
    <property type="evidence" value="ECO:0007669"/>
    <property type="project" value="TreeGrafter"/>
</dbReference>
<dbReference type="PROSITE" id="PS00893">
    <property type="entry name" value="NUDIX_BOX"/>
    <property type="match status" value="1"/>
</dbReference>
<comment type="cofactor">
    <cofactor evidence="1">
        <name>Mg(2+)</name>
        <dbReference type="ChEBI" id="CHEBI:18420"/>
    </cofactor>
</comment>
<reference evidence="4" key="1">
    <citation type="submission" date="2021-06" db="EMBL/GenBank/DDBJ databases">
        <title>Bradyrhizobium sp. S2-20-1 Genome sequencing.</title>
        <authorList>
            <person name="Jin L."/>
        </authorList>
    </citation>
    <scope>NUCLEOTIDE SEQUENCE</scope>
    <source>
        <strain evidence="4">S2-20-1</strain>
    </source>
</reference>
<dbReference type="InterPro" id="IPR051325">
    <property type="entry name" value="Nudix_hydrolase_domain"/>
</dbReference>
<proteinExistence type="predicted"/>
<evidence type="ECO:0000313" key="5">
    <source>
        <dbReference type="Proteomes" id="UP000680839"/>
    </source>
</evidence>
<evidence type="ECO:0000256" key="1">
    <source>
        <dbReference type="ARBA" id="ARBA00001946"/>
    </source>
</evidence>
<organism evidence="4 5">
    <name type="scientific">Bradyrhizobium sediminis</name>
    <dbReference type="NCBI Taxonomy" id="2840469"/>
    <lineage>
        <taxon>Bacteria</taxon>
        <taxon>Pseudomonadati</taxon>
        <taxon>Pseudomonadota</taxon>
        <taxon>Alphaproteobacteria</taxon>
        <taxon>Hyphomicrobiales</taxon>
        <taxon>Nitrobacteraceae</taxon>
        <taxon>Bradyrhizobium</taxon>
    </lineage>
</organism>
<dbReference type="SUPFAM" id="SSF55811">
    <property type="entry name" value="Nudix"/>
    <property type="match status" value="1"/>
</dbReference>
<evidence type="ECO:0000313" key="4">
    <source>
        <dbReference type="EMBL" id="QWG13162.1"/>
    </source>
</evidence>
<accession>A0A975NDP4</accession>
<dbReference type="InterPro" id="IPR020084">
    <property type="entry name" value="NUDIX_hydrolase_CS"/>
</dbReference>
<dbReference type="Gene3D" id="3.90.79.10">
    <property type="entry name" value="Nucleoside Triphosphate Pyrophosphohydrolase"/>
    <property type="match status" value="1"/>
</dbReference>
<feature type="domain" description="Nudix hydrolase" evidence="3">
    <location>
        <begin position="9"/>
        <end position="158"/>
    </location>
</feature>
<dbReference type="PROSITE" id="PS51462">
    <property type="entry name" value="NUDIX"/>
    <property type="match status" value="1"/>
</dbReference>